<evidence type="ECO:0000256" key="5">
    <source>
        <dbReference type="ARBA" id="ARBA00023136"/>
    </source>
</evidence>
<dbReference type="Proteomes" id="UP000015101">
    <property type="component" value="Unassembled WGS sequence"/>
</dbReference>
<protein>
    <recommendedName>
        <fullName evidence="10">Transmembrane protein 33</fullName>
    </recommendedName>
</protein>
<evidence type="ECO:0000313" key="8">
    <source>
        <dbReference type="EnsemblMetazoa" id="HelroP76712"/>
    </source>
</evidence>
<comment type="similarity">
    <text evidence="2">Belongs to the PER33/POM33 family.</text>
</comment>
<proteinExistence type="inferred from homology"/>
<feature type="transmembrane region" description="Helical" evidence="6">
    <location>
        <begin position="150"/>
        <end position="173"/>
    </location>
</feature>
<evidence type="ECO:0000256" key="1">
    <source>
        <dbReference type="ARBA" id="ARBA00004141"/>
    </source>
</evidence>
<accession>T1G2N1</accession>
<dbReference type="AlphaFoldDB" id="T1G2N1"/>
<gene>
    <name evidence="8" type="primary">20215329</name>
    <name evidence="7" type="ORF">HELRODRAFT_76712</name>
</gene>
<organism evidence="8 9">
    <name type="scientific">Helobdella robusta</name>
    <name type="common">Californian leech</name>
    <dbReference type="NCBI Taxonomy" id="6412"/>
    <lineage>
        <taxon>Eukaryota</taxon>
        <taxon>Metazoa</taxon>
        <taxon>Spiralia</taxon>
        <taxon>Lophotrochozoa</taxon>
        <taxon>Annelida</taxon>
        <taxon>Clitellata</taxon>
        <taxon>Hirudinea</taxon>
        <taxon>Rhynchobdellida</taxon>
        <taxon>Glossiphoniidae</taxon>
        <taxon>Helobdella</taxon>
    </lineage>
</organism>
<dbReference type="GO" id="GO:0016020">
    <property type="term" value="C:membrane"/>
    <property type="evidence" value="ECO:0007669"/>
    <property type="project" value="UniProtKB-SubCell"/>
</dbReference>
<dbReference type="InParanoid" id="T1G2N1"/>
<dbReference type="InterPro" id="IPR051645">
    <property type="entry name" value="PER33/POM33_regulator"/>
</dbReference>
<dbReference type="GO" id="GO:0071786">
    <property type="term" value="P:endoplasmic reticulum tubular network organization"/>
    <property type="evidence" value="ECO:0000318"/>
    <property type="project" value="GO_Central"/>
</dbReference>
<dbReference type="GeneID" id="20215329"/>
<name>T1G2N1_HELRO</name>
<dbReference type="EMBL" id="AMQM01003675">
    <property type="status" value="NOT_ANNOTATED_CDS"/>
    <property type="molecule type" value="Genomic_DNA"/>
</dbReference>
<dbReference type="STRING" id="6412.T1G2N1"/>
<dbReference type="OrthoDB" id="5581259at2759"/>
<reference evidence="7 9" key="2">
    <citation type="journal article" date="2013" name="Nature">
        <title>Insights into bilaterian evolution from three spiralian genomes.</title>
        <authorList>
            <person name="Simakov O."/>
            <person name="Marletaz F."/>
            <person name="Cho S.J."/>
            <person name="Edsinger-Gonzales E."/>
            <person name="Havlak P."/>
            <person name="Hellsten U."/>
            <person name="Kuo D.H."/>
            <person name="Larsson T."/>
            <person name="Lv J."/>
            <person name="Arendt D."/>
            <person name="Savage R."/>
            <person name="Osoegawa K."/>
            <person name="de Jong P."/>
            <person name="Grimwood J."/>
            <person name="Chapman J.A."/>
            <person name="Shapiro H."/>
            <person name="Aerts A."/>
            <person name="Otillar R.P."/>
            <person name="Terry A.Y."/>
            <person name="Boore J.L."/>
            <person name="Grigoriev I.V."/>
            <person name="Lindberg D.R."/>
            <person name="Seaver E.C."/>
            <person name="Weisblat D.A."/>
            <person name="Putnam N.H."/>
            <person name="Rokhsar D.S."/>
        </authorList>
    </citation>
    <scope>NUCLEOTIDE SEQUENCE</scope>
</reference>
<dbReference type="EnsemblMetazoa" id="HelroT76712">
    <property type="protein sequence ID" value="HelroP76712"/>
    <property type="gene ID" value="HelroG76712"/>
</dbReference>
<dbReference type="CTD" id="20215329"/>
<dbReference type="eggNOG" id="KOG4002">
    <property type="taxonomic scope" value="Eukaryota"/>
</dbReference>
<evidence type="ECO:0000256" key="6">
    <source>
        <dbReference type="SAM" id="Phobius"/>
    </source>
</evidence>
<sequence length="229" mass="26450">MLSNKIEACLWLTRLFTIFATVNYFFGLLSDSPHLLSYYQKVLLSNAITSALRLHQRVPNFQFTREYFGQLFLEDSAHYLIYSILFITSGTISMAILPLFLYALLHAQAYTKQLLNLIGPSSLSLVRNLLSKLEQNQVNILRFIACSEIFLMPAIILTFFTGQGSLFLPFLYYRFLSLRYSSRRNPYCKQLFCELRMSAESLCSGETCPQFIRSIVHKIISIICRLAPY</sequence>
<dbReference type="RefSeq" id="XP_009014809.1">
    <property type="nucleotide sequence ID" value="XM_009016561.1"/>
</dbReference>
<evidence type="ECO:0000313" key="7">
    <source>
        <dbReference type="EMBL" id="ESO07431.1"/>
    </source>
</evidence>
<keyword evidence="9" id="KW-1185">Reference proteome</keyword>
<dbReference type="InterPro" id="IPR005344">
    <property type="entry name" value="TMEM33/Pom33"/>
</dbReference>
<dbReference type="PANTHER" id="PTHR12703:SF4">
    <property type="entry name" value="TRANSMEMBRANE PROTEIN 33"/>
    <property type="match status" value="1"/>
</dbReference>
<keyword evidence="5 6" id="KW-0472">Membrane</keyword>
<comment type="subcellular location">
    <subcellularLocation>
        <location evidence="1">Membrane</location>
        <topology evidence="1">Multi-pass membrane protein</topology>
    </subcellularLocation>
</comment>
<dbReference type="KEGG" id="hro:HELRODRAFT_76712"/>
<evidence type="ECO:0000313" key="9">
    <source>
        <dbReference type="Proteomes" id="UP000015101"/>
    </source>
</evidence>
<dbReference type="HOGENOM" id="CLU_071391_0_0_1"/>
<keyword evidence="3 6" id="KW-0812">Transmembrane</keyword>
<dbReference type="EMBL" id="KB096222">
    <property type="protein sequence ID" value="ESO07431.1"/>
    <property type="molecule type" value="Genomic_DNA"/>
</dbReference>
<evidence type="ECO:0000256" key="2">
    <source>
        <dbReference type="ARBA" id="ARBA00007322"/>
    </source>
</evidence>
<reference evidence="9" key="1">
    <citation type="submission" date="2012-12" db="EMBL/GenBank/DDBJ databases">
        <authorList>
            <person name="Hellsten U."/>
            <person name="Grimwood J."/>
            <person name="Chapman J.A."/>
            <person name="Shapiro H."/>
            <person name="Aerts A."/>
            <person name="Otillar R.P."/>
            <person name="Terry A.Y."/>
            <person name="Boore J.L."/>
            <person name="Simakov O."/>
            <person name="Marletaz F."/>
            <person name="Cho S.-J."/>
            <person name="Edsinger-Gonzales E."/>
            <person name="Havlak P."/>
            <person name="Kuo D.-H."/>
            <person name="Larsson T."/>
            <person name="Lv J."/>
            <person name="Arendt D."/>
            <person name="Savage R."/>
            <person name="Osoegawa K."/>
            <person name="de Jong P."/>
            <person name="Lindberg D.R."/>
            <person name="Seaver E.C."/>
            <person name="Weisblat D.A."/>
            <person name="Putnam N.H."/>
            <person name="Grigoriev I.V."/>
            <person name="Rokhsar D.S."/>
        </authorList>
    </citation>
    <scope>NUCLEOTIDE SEQUENCE</scope>
</reference>
<dbReference type="GO" id="GO:0061024">
    <property type="term" value="P:membrane organization"/>
    <property type="evidence" value="ECO:0000318"/>
    <property type="project" value="GO_Central"/>
</dbReference>
<evidence type="ECO:0000256" key="3">
    <source>
        <dbReference type="ARBA" id="ARBA00022692"/>
    </source>
</evidence>
<keyword evidence="4 6" id="KW-1133">Transmembrane helix</keyword>
<dbReference type="OMA" id="FFSIRPT"/>
<evidence type="ECO:0000256" key="4">
    <source>
        <dbReference type="ARBA" id="ARBA00022989"/>
    </source>
</evidence>
<feature type="transmembrane region" description="Helical" evidence="6">
    <location>
        <begin position="79"/>
        <end position="102"/>
    </location>
</feature>
<dbReference type="FunCoup" id="T1G2N1">
    <property type="interactions" value="1610"/>
</dbReference>
<reference evidence="8" key="3">
    <citation type="submission" date="2015-06" db="UniProtKB">
        <authorList>
            <consortium name="EnsemblMetazoa"/>
        </authorList>
    </citation>
    <scope>IDENTIFICATION</scope>
</reference>
<dbReference type="GO" id="GO:0005783">
    <property type="term" value="C:endoplasmic reticulum"/>
    <property type="evidence" value="ECO:0000318"/>
    <property type="project" value="GO_Central"/>
</dbReference>
<dbReference type="PANTHER" id="PTHR12703">
    <property type="entry name" value="TRANSMEMBRANE PROTEIN 33"/>
    <property type="match status" value="1"/>
</dbReference>
<feature type="transmembrane region" description="Helical" evidence="6">
    <location>
        <begin position="12"/>
        <end position="29"/>
    </location>
</feature>
<dbReference type="Pfam" id="PF03661">
    <property type="entry name" value="TMEM33_Pom33"/>
    <property type="match status" value="1"/>
</dbReference>
<evidence type="ECO:0008006" key="10">
    <source>
        <dbReference type="Google" id="ProtNLM"/>
    </source>
</evidence>